<gene>
    <name evidence="2" type="ORF">Gotri_005650</name>
</gene>
<dbReference type="Pfam" id="PF22936">
    <property type="entry name" value="Pol_BBD"/>
    <property type="match status" value="1"/>
</dbReference>
<organism evidence="2 3">
    <name type="scientific">Gossypium trilobum</name>
    <dbReference type="NCBI Taxonomy" id="34281"/>
    <lineage>
        <taxon>Eukaryota</taxon>
        <taxon>Viridiplantae</taxon>
        <taxon>Streptophyta</taxon>
        <taxon>Embryophyta</taxon>
        <taxon>Tracheophyta</taxon>
        <taxon>Spermatophyta</taxon>
        <taxon>Magnoliopsida</taxon>
        <taxon>eudicotyledons</taxon>
        <taxon>Gunneridae</taxon>
        <taxon>Pentapetalae</taxon>
        <taxon>rosids</taxon>
        <taxon>malvids</taxon>
        <taxon>Malvales</taxon>
        <taxon>Malvaceae</taxon>
        <taxon>Malvoideae</taxon>
        <taxon>Gossypium</taxon>
    </lineage>
</organism>
<dbReference type="AlphaFoldDB" id="A0A7J9EYZ4"/>
<name>A0A7J9EYZ4_9ROSI</name>
<dbReference type="Proteomes" id="UP000593568">
    <property type="component" value="Unassembled WGS sequence"/>
</dbReference>
<feature type="non-terminal residue" evidence="2">
    <location>
        <position position="282"/>
    </location>
</feature>
<comment type="caution">
    <text evidence="2">The sequence shown here is derived from an EMBL/GenBank/DDBJ whole genome shotgun (WGS) entry which is preliminary data.</text>
</comment>
<dbReference type="InterPro" id="IPR054722">
    <property type="entry name" value="PolX-like_BBD"/>
</dbReference>
<dbReference type="PANTHER" id="PTHR47592:SF27">
    <property type="entry name" value="OS08G0421700 PROTEIN"/>
    <property type="match status" value="1"/>
</dbReference>
<sequence length="282" mass="32930">METIRFDIDKFDGIKNFNLWQVWMTSFLIQSNLEKKPACMDKLEWDRVDKKTLSMIQLCLTNNVLHEILLEKTETLIYGKDNLSFENGKGHLLRKDKLDIEFGSDMKLDRQTSILVTSRKRDKRCRYCKNSELTSEWILDSRCYFQMCPNKDWFSTYSSMEGGVERMRNDSSSKVIGIGTVQIRIHNEKIKTLSDVRHVHELKKNLICLGILDLKGCRINIESNGSKVSRGALVLIKGKKIGSLYVLKESMVIDETRRPSSIKELNSTRLKWRQLGHRKEKY</sequence>
<evidence type="ECO:0000313" key="3">
    <source>
        <dbReference type="Proteomes" id="UP000593568"/>
    </source>
</evidence>
<proteinExistence type="predicted"/>
<evidence type="ECO:0000259" key="1">
    <source>
        <dbReference type="Pfam" id="PF22936"/>
    </source>
</evidence>
<protein>
    <recommendedName>
        <fullName evidence="1">Retrovirus-related Pol polyprotein from transposon TNT 1-94-like beta-barrel domain-containing protein</fullName>
    </recommendedName>
</protein>
<accession>A0A7J9EYZ4</accession>
<dbReference type="PANTHER" id="PTHR47592">
    <property type="entry name" value="PBF68 PROTEIN"/>
    <property type="match status" value="1"/>
</dbReference>
<evidence type="ECO:0000313" key="2">
    <source>
        <dbReference type="EMBL" id="MBA0777655.1"/>
    </source>
</evidence>
<dbReference type="EMBL" id="JABEZW010000010">
    <property type="protein sequence ID" value="MBA0777655.1"/>
    <property type="molecule type" value="Genomic_DNA"/>
</dbReference>
<reference evidence="2 3" key="1">
    <citation type="journal article" date="2019" name="Genome Biol. Evol.">
        <title>Insights into the evolution of the New World diploid cottons (Gossypium, subgenus Houzingenia) based on genome sequencing.</title>
        <authorList>
            <person name="Grover C.E."/>
            <person name="Arick M.A. 2nd"/>
            <person name="Thrash A."/>
            <person name="Conover J.L."/>
            <person name="Sanders W.S."/>
            <person name="Peterson D.G."/>
            <person name="Frelichowski J.E."/>
            <person name="Scheffler J.A."/>
            <person name="Scheffler B.E."/>
            <person name="Wendel J.F."/>
        </authorList>
    </citation>
    <scope>NUCLEOTIDE SEQUENCE [LARGE SCALE GENOMIC DNA]</scope>
    <source>
        <strain evidence="2">8</strain>
        <tissue evidence="2">Leaf</tissue>
    </source>
</reference>
<keyword evidence="3" id="KW-1185">Reference proteome</keyword>
<feature type="domain" description="Retrovirus-related Pol polyprotein from transposon TNT 1-94-like beta-barrel" evidence="1">
    <location>
        <begin position="137"/>
        <end position="217"/>
    </location>
</feature>